<feature type="domain" description="ApaG" evidence="3">
    <location>
        <begin position="15"/>
        <end position="139"/>
    </location>
</feature>
<dbReference type="InterPro" id="IPR023065">
    <property type="entry name" value="Uncharacterised_ApaG"/>
</dbReference>
<evidence type="ECO:0000313" key="5">
    <source>
        <dbReference type="Proteomes" id="UP000183685"/>
    </source>
</evidence>
<dbReference type="STRING" id="637679.GCA_001550055_00579"/>
<evidence type="ECO:0000256" key="2">
    <source>
        <dbReference type="HAMAP-Rule" id="MF_00791"/>
    </source>
</evidence>
<dbReference type="HAMAP" id="MF_00791">
    <property type="entry name" value="ApaG"/>
    <property type="match status" value="1"/>
</dbReference>
<dbReference type="EMBL" id="FNAK01000001">
    <property type="protein sequence ID" value="SDD31082.1"/>
    <property type="molecule type" value="Genomic_DNA"/>
</dbReference>
<keyword evidence="5" id="KW-1185">Reference proteome</keyword>
<dbReference type="InterPro" id="IPR050718">
    <property type="entry name" value="ApaG-like"/>
</dbReference>
<dbReference type="Proteomes" id="UP000183685">
    <property type="component" value="Unassembled WGS sequence"/>
</dbReference>
<dbReference type="Pfam" id="PF04379">
    <property type="entry name" value="DUF525"/>
    <property type="match status" value="1"/>
</dbReference>
<dbReference type="PANTHER" id="PTHR47191:SF2">
    <property type="entry name" value="OS05G0170800 PROTEIN"/>
    <property type="match status" value="1"/>
</dbReference>
<sequence>MDSDDDLIDGVLTFEAETAGVHIAVQSYFLSEQSAPEEGQYVWAYRIKITNKGDVPVKLLNRHWIITDGIGGIHEVQGEGVVGEQPLISPGDSFLYTSGTPLSTPTGFMRGSYEMRRADGQTFDVEIPAFSLDSPHTSLDIN</sequence>
<reference evidence="4 5" key="1">
    <citation type="submission" date="2016-10" db="EMBL/GenBank/DDBJ databases">
        <authorList>
            <person name="de Groot N.N."/>
        </authorList>
    </citation>
    <scope>NUCLEOTIDE SEQUENCE [LARGE SCALE GENOMIC DNA]</scope>
    <source>
        <strain evidence="4 5">CGMCC 1.9109</strain>
    </source>
</reference>
<evidence type="ECO:0000256" key="1">
    <source>
        <dbReference type="ARBA" id="ARBA00017693"/>
    </source>
</evidence>
<dbReference type="PROSITE" id="PS51087">
    <property type="entry name" value="APAG"/>
    <property type="match status" value="1"/>
</dbReference>
<dbReference type="SUPFAM" id="SSF110069">
    <property type="entry name" value="ApaG-like"/>
    <property type="match status" value="1"/>
</dbReference>
<dbReference type="NCBIfam" id="NF003967">
    <property type="entry name" value="PRK05461.1"/>
    <property type="match status" value="1"/>
</dbReference>
<accession>A0A1G6TPH6</accession>
<protein>
    <recommendedName>
        <fullName evidence="1 2">Protein ApaG</fullName>
    </recommendedName>
</protein>
<evidence type="ECO:0000313" key="4">
    <source>
        <dbReference type="EMBL" id="SDD31082.1"/>
    </source>
</evidence>
<dbReference type="Gene3D" id="2.60.40.1470">
    <property type="entry name" value="ApaG domain"/>
    <property type="match status" value="1"/>
</dbReference>
<dbReference type="OrthoDB" id="9795226at2"/>
<proteinExistence type="inferred from homology"/>
<dbReference type="InterPro" id="IPR007474">
    <property type="entry name" value="ApaG_domain"/>
</dbReference>
<dbReference type="PANTHER" id="PTHR47191">
    <property type="entry name" value="OS05G0170800 PROTEIN"/>
    <property type="match status" value="1"/>
</dbReference>
<organism evidence="4 5">
    <name type="scientific">Kordiimonas lacus</name>
    <dbReference type="NCBI Taxonomy" id="637679"/>
    <lineage>
        <taxon>Bacteria</taxon>
        <taxon>Pseudomonadati</taxon>
        <taxon>Pseudomonadota</taxon>
        <taxon>Alphaproteobacteria</taxon>
        <taxon>Kordiimonadales</taxon>
        <taxon>Kordiimonadaceae</taxon>
        <taxon>Kordiimonas</taxon>
    </lineage>
</organism>
<name>A0A1G6TPH6_9PROT</name>
<dbReference type="InterPro" id="IPR036767">
    <property type="entry name" value="ApaG_sf"/>
</dbReference>
<dbReference type="RefSeq" id="WP_068308681.1">
    <property type="nucleotide sequence ID" value="NZ_DAIOMO010000003.1"/>
</dbReference>
<evidence type="ECO:0000259" key="3">
    <source>
        <dbReference type="PROSITE" id="PS51087"/>
    </source>
</evidence>
<dbReference type="AlphaFoldDB" id="A0A1G6TPH6"/>
<gene>
    <name evidence="2" type="primary">apaG</name>
    <name evidence="4" type="ORF">SAMN04488071_0310</name>
</gene>